<dbReference type="AlphaFoldDB" id="A0A0C9Z200"/>
<evidence type="ECO:0000313" key="1">
    <source>
        <dbReference type="EMBL" id="KIK23036.1"/>
    </source>
</evidence>
<sequence>MHASSNLTFQYREVSGRGSKDASLTKVLIIVVCQRGTAVRTGEKDEEPLCVSAIPSSDGV</sequence>
<dbReference type="Proteomes" id="UP000054018">
    <property type="component" value="Unassembled WGS sequence"/>
</dbReference>
<protein>
    <submittedName>
        <fullName evidence="1">Unplaced genomic scaffold scaffold_47, whole genome shotgun sequence</fullName>
    </submittedName>
</protein>
<name>A0A0C9Z200_9AGAM</name>
<evidence type="ECO:0000313" key="2">
    <source>
        <dbReference type="Proteomes" id="UP000054018"/>
    </source>
</evidence>
<proteinExistence type="predicted"/>
<gene>
    <name evidence="1" type="ORF">PISMIDRAFT_679663</name>
</gene>
<accession>A0A0C9Z200</accession>
<reference evidence="2" key="2">
    <citation type="submission" date="2015-01" db="EMBL/GenBank/DDBJ databases">
        <title>Evolutionary Origins and Diversification of the Mycorrhizal Mutualists.</title>
        <authorList>
            <consortium name="DOE Joint Genome Institute"/>
            <consortium name="Mycorrhizal Genomics Consortium"/>
            <person name="Kohler A."/>
            <person name="Kuo A."/>
            <person name="Nagy L.G."/>
            <person name="Floudas D."/>
            <person name="Copeland A."/>
            <person name="Barry K.W."/>
            <person name="Cichocki N."/>
            <person name="Veneault-Fourrey C."/>
            <person name="LaButti K."/>
            <person name="Lindquist E.A."/>
            <person name="Lipzen A."/>
            <person name="Lundell T."/>
            <person name="Morin E."/>
            <person name="Murat C."/>
            <person name="Riley R."/>
            <person name="Ohm R."/>
            <person name="Sun H."/>
            <person name="Tunlid A."/>
            <person name="Henrissat B."/>
            <person name="Grigoriev I.V."/>
            <person name="Hibbett D.S."/>
            <person name="Martin F."/>
        </authorList>
    </citation>
    <scope>NUCLEOTIDE SEQUENCE [LARGE SCALE GENOMIC DNA]</scope>
    <source>
        <strain evidence="2">441</strain>
    </source>
</reference>
<reference evidence="1 2" key="1">
    <citation type="submission" date="2014-04" db="EMBL/GenBank/DDBJ databases">
        <authorList>
            <consortium name="DOE Joint Genome Institute"/>
            <person name="Kuo A."/>
            <person name="Kohler A."/>
            <person name="Costa M.D."/>
            <person name="Nagy L.G."/>
            <person name="Floudas D."/>
            <person name="Copeland A."/>
            <person name="Barry K.W."/>
            <person name="Cichocki N."/>
            <person name="Veneault-Fourrey C."/>
            <person name="LaButti K."/>
            <person name="Lindquist E.A."/>
            <person name="Lipzen A."/>
            <person name="Lundell T."/>
            <person name="Morin E."/>
            <person name="Murat C."/>
            <person name="Sun H."/>
            <person name="Tunlid A."/>
            <person name="Henrissat B."/>
            <person name="Grigoriev I.V."/>
            <person name="Hibbett D.S."/>
            <person name="Martin F."/>
            <person name="Nordberg H.P."/>
            <person name="Cantor M.N."/>
            <person name="Hua S.X."/>
        </authorList>
    </citation>
    <scope>NUCLEOTIDE SEQUENCE [LARGE SCALE GENOMIC DNA]</scope>
    <source>
        <strain evidence="1 2">441</strain>
    </source>
</reference>
<dbReference type="HOGENOM" id="CLU_2942691_0_0_1"/>
<dbReference type="EMBL" id="KN833731">
    <property type="protein sequence ID" value="KIK23036.1"/>
    <property type="molecule type" value="Genomic_DNA"/>
</dbReference>
<organism evidence="1 2">
    <name type="scientific">Pisolithus microcarpus 441</name>
    <dbReference type="NCBI Taxonomy" id="765257"/>
    <lineage>
        <taxon>Eukaryota</taxon>
        <taxon>Fungi</taxon>
        <taxon>Dikarya</taxon>
        <taxon>Basidiomycota</taxon>
        <taxon>Agaricomycotina</taxon>
        <taxon>Agaricomycetes</taxon>
        <taxon>Agaricomycetidae</taxon>
        <taxon>Boletales</taxon>
        <taxon>Sclerodermatineae</taxon>
        <taxon>Pisolithaceae</taxon>
        <taxon>Pisolithus</taxon>
    </lineage>
</organism>
<keyword evidence="2" id="KW-1185">Reference proteome</keyword>